<dbReference type="Pfam" id="PF21028">
    <property type="entry name" value="DUF1285_C"/>
    <property type="match status" value="1"/>
</dbReference>
<sequence length="188" mass="20792">MSIEPDALARQVEASGQSRTLPPLDQWQPELSGDMDLVIRRDGSWVYQGDPITRDSVIRLFSTILRREPDGEFYLVTPAEKWRIRVEDTPLLAHSLEVEGDGDDQVLRLTTNVGEILTVGEAHPLTVGEYPETGEPRPVIGVRHGVEARLVTAAFYALAERVVEREVNGATVYGVMSQGKFWPVGPGS</sequence>
<dbReference type="InterPro" id="IPR010707">
    <property type="entry name" value="DUF1285"/>
</dbReference>
<dbReference type="Gene3D" id="2.30.270.10">
    <property type="entry name" value="duf1285 protein"/>
    <property type="match status" value="1"/>
</dbReference>
<evidence type="ECO:0000313" key="4">
    <source>
        <dbReference type="Proteomes" id="UP000189339"/>
    </source>
</evidence>
<evidence type="ECO:0000259" key="2">
    <source>
        <dbReference type="Pfam" id="PF21028"/>
    </source>
</evidence>
<dbReference type="InterPro" id="IPR023361">
    <property type="entry name" value="DUF1285_beta_roll_sf"/>
</dbReference>
<reference evidence="3 4" key="1">
    <citation type="submission" date="2016-12" db="EMBL/GenBank/DDBJ databases">
        <title>Marinobacter lutaoensis whole genome sequencing.</title>
        <authorList>
            <person name="Verma A."/>
            <person name="Krishnamurthi S."/>
        </authorList>
    </citation>
    <scope>NUCLEOTIDE SEQUENCE [LARGE SCALE GENOMIC DNA]</scope>
    <source>
        <strain evidence="3 4">T5054</strain>
    </source>
</reference>
<evidence type="ECO:0008006" key="5">
    <source>
        <dbReference type="Google" id="ProtNLM"/>
    </source>
</evidence>
<feature type="domain" description="DUF1285" evidence="1">
    <location>
        <begin position="22"/>
        <end position="89"/>
    </location>
</feature>
<dbReference type="Pfam" id="PF06938">
    <property type="entry name" value="DUF1285_N"/>
    <property type="match status" value="1"/>
</dbReference>
<organism evidence="3 4">
    <name type="scientific">Marinobacter lutaoensis</name>
    <dbReference type="NCBI Taxonomy" id="135739"/>
    <lineage>
        <taxon>Bacteria</taxon>
        <taxon>Pseudomonadati</taxon>
        <taxon>Pseudomonadota</taxon>
        <taxon>Gammaproteobacteria</taxon>
        <taxon>Pseudomonadales</taxon>
        <taxon>Marinobacteraceae</taxon>
        <taxon>Marinobacter</taxon>
    </lineage>
</organism>
<dbReference type="STRING" id="135739.BTO32_07670"/>
<comment type="caution">
    <text evidence="3">The sequence shown here is derived from an EMBL/GenBank/DDBJ whole genome shotgun (WGS) entry which is preliminary data.</text>
</comment>
<keyword evidence="4" id="KW-1185">Reference proteome</keyword>
<accession>A0A1V2DUB9</accession>
<evidence type="ECO:0000313" key="3">
    <source>
        <dbReference type="EMBL" id="ONF44283.1"/>
    </source>
</evidence>
<dbReference type="AlphaFoldDB" id="A0A1V2DUB9"/>
<evidence type="ECO:0000259" key="1">
    <source>
        <dbReference type="Pfam" id="PF06938"/>
    </source>
</evidence>
<dbReference type="InterPro" id="IPR048342">
    <property type="entry name" value="DUF1285_C"/>
</dbReference>
<dbReference type="PIRSF" id="PIRSF029557">
    <property type="entry name" value="UCP029557"/>
    <property type="match status" value="1"/>
</dbReference>
<dbReference type="InterPro" id="IPR048341">
    <property type="entry name" value="DUF1285_N"/>
</dbReference>
<dbReference type="RefSeq" id="WP_076724161.1">
    <property type="nucleotide sequence ID" value="NZ_JABWTC010000007.1"/>
</dbReference>
<dbReference type="Gene3D" id="3.10.540.10">
    <property type="entry name" value="duf1285 like domain"/>
    <property type="match status" value="1"/>
</dbReference>
<gene>
    <name evidence="3" type="ORF">BTO32_07670</name>
</gene>
<dbReference type="EMBL" id="MSCW01000005">
    <property type="protein sequence ID" value="ONF44283.1"/>
    <property type="molecule type" value="Genomic_DNA"/>
</dbReference>
<protein>
    <recommendedName>
        <fullName evidence="5">Proteophosphoglycan</fullName>
    </recommendedName>
</protein>
<dbReference type="Proteomes" id="UP000189339">
    <property type="component" value="Unassembled WGS sequence"/>
</dbReference>
<dbReference type="OrthoDB" id="3078366at2"/>
<feature type="domain" description="DUF1285" evidence="2">
    <location>
        <begin position="90"/>
        <end position="183"/>
    </location>
</feature>
<name>A0A1V2DUB9_9GAMM</name>
<proteinExistence type="predicted"/>